<evidence type="ECO:0000313" key="1">
    <source>
        <dbReference type="Proteomes" id="UP000095283"/>
    </source>
</evidence>
<proteinExistence type="predicted"/>
<dbReference type="AlphaFoldDB" id="A0A1I7X3U4"/>
<dbReference type="WBParaSite" id="Hba_12094">
    <property type="protein sequence ID" value="Hba_12094"/>
    <property type="gene ID" value="Hba_12094"/>
</dbReference>
<dbReference type="GO" id="GO:0003676">
    <property type="term" value="F:nucleic acid binding"/>
    <property type="evidence" value="ECO:0007669"/>
    <property type="project" value="InterPro"/>
</dbReference>
<organism evidence="1 2">
    <name type="scientific">Heterorhabditis bacteriophora</name>
    <name type="common">Entomopathogenic nematode worm</name>
    <dbReference type="NCBI Taxonomy" id="37862"/>
    <lineage>
        <taxon>Eukaryota</taxon>
        <taxon>Metazoa</taxon>
        <taxon>Ecdysozoa</taxon>
        <taxon>Nematoda</taxon>
        <taxon>Chromadorea</taxon>
        <taxon>Rhabditida</taxon>
        <taxon>Rhabditina</taxon>
        <taxon>Rhabditomorpha</taxon>
        <taxon>Strongyloidea</taxon>
        <taxon>Heterorhabditidae</taxon>
        <taxon>Heterorhabditis</taxon>
    </lineage>
</organism>
<keyword evidence="1" id="KW-1185">Reference proteome</keyword>
<dbReference type="InterPro" id="IPR036397">
    <property type="entry name" value="RNaseH_sf"/>
</dbReference>
<dbReference type="Proteomes" id="UP000095283">
    <property type="component" value="Unplaced"/>
</dbReference>
<reference evidence="2" key="1">
    <citation type="submission" date="2016-11" db="UniProtKB">
        <authorList>
            <consortium name="WormBaseParasite"/>
        </authorList>
    </citation>
    <scope>IDENTIFICATION</scope>
</reference>
<dbReference type="Gene3D" id="3.30.420.10">
    <property type="entry name" value="Ribonuclease H-like superfamily/Ribonuclease H"/>
    <property type="match status" value="1"/>
</dbReference>
<name>A0A1I7X3U4_HETBA</name>
<evidence type="ECO:0000313" key="2">
    <source>
        <dbReference type="WBParaSite" id="Hba_12094"/>
    </source>
</evidence>
<sequence>MDDEKKFNLDGPDGWHSYWRDLRKEPRHFSTRNFGGGSVTVRRTKTWLEDNDVATMDWPSRSPDLNPVENLWATLMRRIHVMKFKLRTSKAITPHLRKKCIRTYALPTCRLDVCCNGYRSRLFCNSSAYLLANNYIK</sequence>
<protein>
    <submittedName>
        <fullName evidence="2">DDE_3 domain-containing protein</fullName>
    </submittedName>
</protein>
<accession>A0A1I7X3U4</accession>